<feature type="region of interest" description="Disordered" evidence="1">
    <location>
        <begin position="2459"/>
        <end position="2479"/>
    </location>
</feature>
<feature type="compositionally biased region" description="Basic residues" evidence="1">
    <location>
        <begin position="2068"/>
        <end position="2086"/>
    </location>
</feature>
<proteinExistence type="predicted"/>
<dbReference type="SUPFAM" id="SSF50978">
    <property type="entry name" value="WD40 repeat-like"/>
    <property type="match status" value="2"/>
</dbReference>
<sequence>MSLNAVTQEEPKKSKRYAANMHDTLQHRHELLCSPGISIRAFCYDTVRHHILTYSNCDLPPSPSKNPLIPNPILTEHTLRLFSLKREIKSRRLFDDDTAAVQYAPNAVTMHLLYASTPDVFVCVYAMPRDDVCGVEILEPASLDKLYRFRGGASNMIQCSAMEDEKCDLLVCSEFPVLNNKQSSFAYVIEVWGVIRTHDKNDTLSLVQIQPRLSLAPSKNQVVMLAACVTRVFGIIVPHTSGDDDLDHGKQRTSLTAWDRSTRQIIKVQNGFDNDRRLTTIQLSKCAQWLFSGHANGTLNIWNVGYSLSRLYQIGPGASPYKCVNGDMVHVGGVTSIFPQPKVDNDNSTEMEMDLFSVGNDARVQHYRFRTVLNGEGDINVQFDKLGQFEPVVRGASDTTKKKHKRVFCVPVAVDMGHFTEHLLFVAARDSVHVLKIQSLAESVYELPQHSHYAPLTILHTAINQPISPSMAATLNSNNTIAILSFSPSATLCQTMTVPSVWSEAITCLIVHDHTIVLGWSTGNVQIFDNQTMLGQLSDPVLTTSVGCMTVVAIPVSSKARKTPSPTTKSTTSSSTWGGTLLRSSSKTLEPLPRTKHPDDAGSTCVLAASGDGFVCMWRVASLSSAENVDHAMVTWRCHSTAVHSLLPFFVGPLRRQALVSITSDGHAKVWDVTTLSSNAPPVLMCQLSAVCPSRSAVTATCVIEQDDCVTFLLCGFESGHVAIYQLDARHAATKVCEMTWTVFSKSDAHQRRVSRLRSVPHPGQLNPPSNIIMHCSFVSASFDGHVIVWALDGLKMVSLERRYFEFHGPVLDAFVYGDSIVVTLPHEICRVKFISNLRPAIIPTKPNHIQIHTQDEPTRTSPPTSSRWQQLECHVAPNEAAVDNATMAEMFPDSLSVVRPPTQSPTEHELMAEAIRQFLASTHSEHQFEAESEIFIPASDVRRVYKIWRALAHSEPSAVSYSGKRHALFLKTHRLLPSSQLSWAQVLAALSWCNTTITSSKHENAPRHRYDAMGKTKAVVSFNSVGEKSVEYVTVSIPPPAAGQPRLRPVASVPPHLVASSRISVWTQNIYLPRDLQPFWRTEWCWCTGKLVFQNPPDNPRPLHVKCDTCHKKQHVVHSDAIFPARSVLSIVHQIYKRLQLDNEAQLQPTSTLGAIAYSLFKTKFGMQSVVELKLTWFWISVAEHSVNYAAINAFAHCCDLFHESPAVPLWLVQLYIKGYYWLQSHGLVSLGEGLPGAQSTYGVDVAHGDKHSCWEMITTNACRLCCQDLLVYPHVPPKFVSNVLAKATSETCSGTIEIHAFLSLWLAEWRDTCVAYETSATALFNPRNQPAIADLADDFHKLHVLLDCFVYYDRRRDGCVDAVTFTSILLGMITLWPPLDTSFNAVDSIDRLICRYQDHERDGAVCYLDMFSLLYIVALKTQKYLAFSDIHEFSYGYKLELDDKYRANIVAYMECSMFRTPPLGVTELEGGNLGATNQIHHHSTGNFHWENTLVKDKEEDGMSSLRMEHLALQVMHPAFREREEYNNTHSTHHELPSGPYIPESALQLGVAPKSTVSSSLLRELIDKTHDPTIQEISPTKPLVTQSPDRIIPVKAKPTTVRSVAKTYTSLYVQFPHTRPYKQQSTDNTEPYAASTPLLPTGDSVSSFQSIEDHAALAANIAHALLQVTEPHEQNTIIDHICEQQPPATTAYISDCKPTNEASSDGAASVQAQERMTLDLSEGDVIEERNPSALRQFILSADVSPFDESNMLLALPELEFRHRNSWQREGSDEAMVADQSNQAAFDDVSDEVSHQLDTPLRNDDSDSSSNGAPHGICDGQNDEGDIDTRNERLFPPEELLSLTMEPLEDDPSQQPAMANDHEHLGHLLEAAGTSLLQAPNTTRSRQTSISSSPDHSLSDDEDFEEEETSYPLVEVVPVPPACVHDYVLAPLDSSLALFKQLHPAQFIRISSDIEEISTTISGALSPDLHPLELIATKDLEAPITLEEDTPDHLSETHEDSSSGAESSDLDDDDGDAGDDGDDQAPNDRVPEDSSNTPPAMESTPARKFSLPQDTQAPEPLLDDLTKKAKGAPRRKSRVAKTRKRSVVLAAAVAAAQTSTPPSKTSIQPVKRREFLFSHPVHLNVQALYKTRSKPQTPQWTPLDASDDDDDDEDGKGVTHTTTYDDSAFCDSGSALVAGDICLSPRLDQSITNRWATLFESEEIDIHFQLTDALRSIHVDSDSPSPTTIAIVSPGTATSSHDTVKADIRSKTKRRMSLFRADRATRESICQPMQLQLGESVRDVLHSNQMLYFAYHNSSVDGIVTIKLDCHCDAVELYVSSTTTAPCPTDCDWRSSCLDTHDKRVVIYPDDKAIKSGMFYVCVGGLKGTEELAPFALCAMSSGQALATSASIDHVDELITQFHALANMVTKDMEANTNQDDKSEYLSLTQHYAMITTKSSSRRGTIGMLQDNVQLEEEVVEDDDDEGDDNEQDGMAHSNILPTDETHAFEVLLDRLTNYKDATTAIATEEIDTCRDTSSVTSDNSNSEVDEKAALKAMVKAMVATRLADTSPRKGGVQSKLMSRRLRTPQVVAYSIAGGVSSPN</sequence>
<dbReference type="GeneID" id="20820328"/>
<feature type="compositionally biased region" description="Low complexity" evidence="1">
    <location>
        <begin position="563"/>
        <end position="582"/>
    </location>
</feature>
<name>W4FDD6_APHAT</name>
<feature type="region of interest" description="Disordered" evidence="1">
    <location>
        <begin position="1988"/>
        <end position="2086"/>
    </location>
</feature>
<protein>
    <submittedName>
        <fullName evidence="2">Uncharacterized protein</fullName>
    </submittedName>
</protein>
<dbReference type="InterPro" id="IPR001680">
    <property type="entry name" value="WD40_rpt"/>
</dbReference>
<dbReference type="STRING" id="112090.W4FDD6"/>
<dbReference type="PANTHER" id="PTHR44156">
    <property type="entry name" value="SUPERNUMERARY LIMBS, ISOFORM B-RELATED"/>
    <property type="match status" value="1"/>
</dbReference>
<feature type="region of interest" description="Disordered" evidence="1">
    <location>
        <begin position="1879"/>
        <end position="1910"/>
    </location>
</feature>
<evidence type="ECO:0000256" key="1">
    <source>
        <dbReference type="SAM" id="MobiDB-lite"/>
    </source>
</evidence>
<dbReference type="SMART" id="SM00320">
    <property type="entry name" value="WD40"/>
    <property type="match status" value="4"/>
</dbReference>
<gene>
    <name evidence="2" type="ORF">H257_18332</name>
</gene>
<feature type="region of interest" description="Disordered" evidence="1">
    <location>
        <begin position="2129"/>
        <end position="2163"/>
    </location>
</feature>
<dbReference type="InterPro" id="IPR053299">
    <property type="entry name" value="ASTRA_WD_repeat"/>
</dbReference>
<dbReference type="InterPro" id="IPR015943">
    <property type="entry name" value="WD40/YVTN_repeat-like_dom_sf"/>
</dbReference>
<feature type="compositionally biased region" description="Acidic residues" evidence="1">
    <location>
        <begin position="1900"/>
        <end position="1909"/>
    </location>
</feature>
<feature type="compositionally biased region" description="Basic and acidic residues" evidence="1">
    <location>
        <begin position="1991"/>
        <end position="2001"/>
    </location>
</feature>
<feature type="compositionally biased region" description="Acidic residues" evidence="1">
    <location>
        <begin position="2008"/>
        <end position="2025"/>
    </location>
</feature>
<evidence type="ECO:0000313" key="2">
    <source>
        <dbReference type="EMBL" id="ETV64851.1"/>
    </source>
</evidence>
<feature type="compositionally biased region" description="Acidic residues" evidence="1">
    <location>
        <begin position="2145"/>
        <end position="2154"/>
    </location>
</feature>
<reference evidence="2" key="1">
    <citation type="submission" date="2013-12" db="EMBL/GenBank/DDBJ databases">
        <title>The Genome Sequence of Aphanomyces astaci APO3.</title>
        <authorList>
            <consortium name="The Broad Institute Genomics Platform"/>
            <person name="Russ C."/>
            <person name="Tyler B."/>
            <person name="van West P."/>
            <person name="Dieguez-Uribeondo J."/>
            <person name="Young S.K."/>
            <person name="Zeng Q."/>
            <person name="Gargeya S."/>
            <person name="Fitzgerald M."/>
            <person name="Abouelleil A."/>
            <person name="Alvarado L."/>
            <person name="Chapman S.B."/>
            <person name="Gainer-Dewar J."/>
            <person name="Goldberg J."/>
            <person name="Griggs A."/>
            <person name="Gujja S."/>
            <person name="Hansen M."/>
            <person name="Howarth C."/>
            <person name="Imamovic A."/>
            <person name="Ireland A."/>
            <person name="Larimer J."/>
            <person name="McCowan C."/>
            <person name="Murphy C."/>
            <person name="Pearson M."/>
            <person name="Poon T.W."/>
            <person name="Priest M."/>
            <person name="Roberts A."/>
            <person name="Saif S."/>
            <person name="Shea T."/>
            <person name="Sykes S."/>
            <person name="Wortman J."/>
            <person name="Nusbaum C."/>
            <person name="Birren B."/>
        </authorList>
    </citation>
    <scope>NUCLEOTIDE SEQUENCE [LARGE SCALE GENOMIC DNA]</scope>
    <source>
        <strain evidence="2">APO3</strain>
    </source>
</reference>
<dbReference type="Gene3D" id="2.130.10.10">
    <property type="entry name" value="YVTN repeat-like/Quinoprotein amine dehydrogenase"/>
    <property type="match status" value="2"/>
</dbReference>
<dbReference type="InterPro" id="IPR036322">
    <property type="entry name" value="WD40_repeat_dom_sf"/>
</dbReference>
<dbReference type="OrthoDB" id="167420at2759"/>
<dbReference type="RefSeq" id="XP_009845671.1">
    <property type="nucleotide sequence ID" value="XM_009847369.1"/>
</dbReference>
<dbReference type="EMBL" id="KI913268">
    <property type="protein sequence ID" value="ETV64851.1"/>
    <property type="molecule type" value="Genomic_DNA"/>
</dbReference>
<feature type="region of interest" description="Disordered" evidence="1">
    <location>
        <begin position="1786"/>
        <end position="1830"/>
    </location>
</feature>
<feature type="compositionally biased region" description="Low complexity" evidence="1">
    <location>
        <begin position="1882"/>
        <end position="1896"/>
    </location>
</feature>
<organism evidence="2">
    <name type="scientific">Aphanomyces astaci</name>
    <name type="common">Crayfish plague agent</name>
    <dbReference type="NCBI Taxonomy" id="112090"/>
    <lineage>
        <taxon>Eukaryota</taxon>
        <taxon>Sar</taxon>
        <taxon>Stramenopiles</taxon>
        <taxon>Oomycota</taxon>
        <taxon>Saprolegniomycetes</taxon>
        <taxon>Saprolegniales</taxon>
        <taxon>Verrucalvaceae</taxon>
        <taxon>Aphanomyces</taxon>
    </lineage>
</organism>
<dbReference type="VEuPathDB" id="FungiDB:H257_18332"/>
<accession>W4FDD6</accession>
<feature type="compositionally biased region" description="Acidic residues" evidence="1">
    <location>
        <begin position="2459"/>
        <end position="2472"/>
    </location>
</feature>
<feature type="region of interest" description="Disordered" evidence="1">
    <location>
        <begin position="559"/>
        <end position="582"/>
    </location>
</feature>